<dbReference type="RefSeq" id="WP_121792148.1">
    <property type="nucleotide sequence ID" value="NZ_QLQC01000087.1"/>
</dbReference>
<evidence type="ECO:0000313" key="2">
    <source>
        <dbReference type="EMBL" id="RLU54453.1"/>
    </source>
</evidence>
<organism evidence="2 3">
    <name type="scientific">Streptococcus iniae</name>
    <name type="common">Streptococcus shiloi</name>
    <dbReference type="NCBI Taxonomy" id="1346"/>
    <lineage>
        <taxon>Bacteria</taxon>
        <taxon>Bacillati</taxon>
        <taxon>Bacillota</taxon>
        <taxon>Bacilli</taxon>
        <taxon>Lactobacillales</taxon>
        <taxon>Streptococcaceae</taxon>
        <taxon>Streptococcus</taxon>
    </lineage>
</organism>
<feature type="coiled-coil region" evidence="1">
    <location>
        <begin position="22"/>
        <end position="49"/>
    </location>
</feature>
<dbReference type="Proteomes" id="UP000269148">
    <property type="component" value="Unassembled WGS sequence"/>
</dbReference>
<evidence type="ECO:0000256" key="1">
    <source>
        <dbReference type="SAM" id="Coils"/>
    </source>
</evidence>
<reference evidence="2 3" key="1">
    <citation type="submission" date="2018-06" db="EMBL/GenBank/DDBJ databases">
        <title>Mutators as drivers of adaptation in pathogenic bacteria and a risk factor for host jumps and vaccine escape.</title>
        <authorList>
            <person name="Barnes A.C."/>
            <person name="Silayeva O."/>
        </authorList>
    </citation>
    <scope>NUCLEOTIDE SEQUENCE [LARGE SCALE GENOMIC DNA]</scope>
    <source>
        <strain evidence="2 3">QMA0445</strain>
    </source>
</reference>
<comment type="caution">
    <text evidence="2">The sequence shown here is derived from an EMBL/GenBank/DDBJ whole genome shotgun (WGS) entry which is preliminary data.</text>
</comment>
<gene>
    <name evidence="2" type="ORF">DIY07_10290</name>
</gene>
<dbReference type="AlphaFoldDB" id="A0A3L8GD03"/>
<proteinExistence type="predicted"/>
<dbReference type="OrthoDB" id="2236434at2"/>
<sequence length="195" mass="23026">MKTLNEIDKHFKQLIAKDEKVKSEVEKQIGETNSKLEEVNQRLQVAEDKGNTKDYIDIKKEIENLNIINEMNHNKLDKVNNKPLIEKADLIPLLNNIEAIADAEQEKLLDEAKKVLLELKKVADKSLELIGQTNELYDVLFNDIVKDDQSYKRDENNYILWFDWPDYSQKNKVFVYSYYEQNVKNTYMNPEKEVK</sequence>
<keyword evidence="1" id="KW-0175">Coiled coil</keyword>
<accession>A0A3L8GD03</accession>
<name>A0A3L8GD03_STRIN</name>
<protein>
    <submittedName>
        <fullName evidence="2">Uncharacterized protein</fullName>
    </submittedName>
</protein>
<dbReference type="EMBL" id="QLQD01000087">
    <property type="protein sequence ID" value="RLU54453.1"/>
    <property type="molecule type" value="Genomic_DNA"/>
</dbReference>
<evidence type="ECO:0000313" key="3">
    <source>
        <dbReference type="Proteomes" id="UP000269148"/>
    </source>
</evidence>